<dbReference type="AlphaFoldDB" id="A0A4Q2RDI9"/>
<gene>
    <name evidence="1" type="ORF">D3272_09360</name>
</gene>
<dbReference type="EMBL" id="QYBC01000006">
    <property type="protein sequence ID" value="RYB05775.1"/>
    <property type="molecule type" value="Genomic_DNA"/>
</dbReference>
<accession>A0A4Q2RDI9</accession>
<organism evidence="1 2">
    <name type="scientific">Lichenibacterium ramalinae</name>
    <dbReference type="NCBI Taxonomy" id="2316527"/>
    <lineage>
        <taxon>Bacteria</taxon>
        <taxon>Pseudomonadati</taxon>
        <taxon>Pseudomonadota</taxon>
        <taxon>Alphaproteobacteria</taxon>
        <taxon>Hyphomicrobiales</taxon>
        <taxon>Lichenihabitantaceae</taxon>
        <taxon>Lichenibacterium</taxon>
    </lineage>
</organism>
<proteinExistence type="predicted"/>
<keyword evidence="2" id="KW-1185">Reference proteome</keyword>
<name>A0A4Q2RDI9_9HYPH</name>
<dbReference type="OrthoDB" id="7476756at2"/>
<dbReference type="Proteomes" id="UP000289411">
    <property type="component" value="Unassembled WGS sequence"/>
</dbReference>
<evidence type="ECO:0000313" key="2">
    <source>
        <dbReference type="Proteomes" id="UP000289411"/>
    </source>
</evidence>
<reference evidence="1 2" key="2">
    <citation type="submission" date="2019-02" db="EMBL/GenBank/DDBJ databases">
        <title>'Lichenibacterium ramalinii' gen. nov. sp. nov., 'Lichenibacterium minor' gen. nov. sp. nov.</title>
        <authorList>
            <person name="Pankratov T."/>
        </authorList>
    </citation>
    <scope>NUCLEOTIDE SEQUENCE [LARGE SCALE GENOMIC DNA]</scope>
    <source>
        <strain evidence="1 2">RmlP001</strain>
    </source>
</reference>
<sequence length="39" mass="4473">MRVGPLGESERRRRWSDHGKVRIVEESLVPGERASGRVQ</sequence>
<protein>
    <recommendedName>
        <fullName evidence="3">Transposase</fullName>
    </recommendedName>
</protein>
<evidence type="ECO:0008006" key="3">
    <source>
        <dbReference type="Google" id="ProtNLM"/>
    </source>
</evidence>
<reference evidence="1 2" key="1">
    <citation type="submission" date="2018-09" db="EMBL/GenBank/DDBJ databases">
        <authorList>
            <person name="Grouzdev D.S."/>
            <person name="Krutkina M.S."/>
        </authorList>
    </citation>
    <scope>NUCLEOTIDE SEQUENCE [LARGE SCALE GENOMIC DNA]</scope>
    <source>
        <strain evidence="1 2">RmlP001</strain>
    </source>
</reference>
<evidence type="ECO:0000313" key="1">
    <source>
        <dbReference type="EMBL" id="RYB05775.1"/>
    </source>
</evidence>
<comment type="caution">
    <text evidence="1">The sequence shown here is derived from an EMBL/GenBank/DDBJ whole genome shotgun (WGS) entry which is preliminary data.</text>
</comment>